<reference evidence="4" key="1">
    <citation type="submission" date="2017-04" db="EMBL/GenBank/DDBJ databases">
        <authorList>
            <person name="Varghese N."/>
            <person name="Submissions S."/>
        </authorList>
    </citation>
    <scope>NUCLEOTIDE SEQUENCE [LARGE SCALE GENOMIC DNA]</scope>
    <source>
        <strain evidence="4">B4P</strain>
    </source>
</reference>
<dbReference type="Pfam" id="PF13264">
    <property type="entry name" value="DUF4055"/>
    <property type="match status" value="1"/>
</dbReference>
<dbReference type="EMBL" id="FXAF01000011">
    <property type="protein sequence ID" value="SMF65756.1"/>
    <property type="molecule type" value="Genomic_DNA"/>
</dbReference>
<name>A0A1X7G8E9_9HYPH</name>
<evidence type="ECO:0000313" key="3">
    <source>
        <dbReference type="EMBL" id="SMF65756.1"/>
    </source>
</evidence>
<evidence type="ECO:0000256" key="1">
    <source>
        <dbReference type="SAM" id="MobiDB-lite"/>
    </source>
</evidence>
<dbReference type="STRING" id="464029.SAMN02982989_3401"/>
<proteinExistence type="predicted"/>
<organism evidence="3 4">
    <name type="scientific">Xaviernesmea oryzae</name>
    <dbReference type="NCBI Taxonomy" id="464029"/>
    <lineage>
        <taxon>Bacteria</taxon>
        <taxon>Pseudomonadati</taxon>
        <taxon>Pseudomonadota</taxon>
        <taxon>Alphaproteobacteria</taxon>
        <taxon>Hyphomicrobiales</taxon>
        <taxon>Rhizobiaceae</taxon>
        <taxon>Rhizobium/Agrobacterium group</taxon>
        <taxon>Xaviernesmea</taxon>
    </lineage>
</organism>
<protein>
    <recommendedName>
        <fullName evidence="2">DUF4055 domain-containing protein</fullName>
    </recommendedName>
</protein>
<dbReference type="InterPro" id="IPR025129">
    <property type="entry name" value="DUF4055"/>
</dbReference>
<evidence type="ECO:0000259" key="2">
    <source>
        <dbReference type="Pfam" id="PF13264"/>
    </source>
</evidence>
<dbReference type="AlphaFoldDB" id="A0A1X7G8E9"/>
<gene>
    <name evidence="3" type="ORF">SAMN02982989_3401</name>
</gene>
<feature type="domain" description="DUF4055" evidence="2">
    <location>
        <begin position="244"/>
        <end position="387"/>
    </location>
</feature>
<dbReference type="RefSeq" id="WP_085424108.1">
    <property type="nucleotide sequence ID" value="NZ_FXAF01000011.1"/>
</dbReference>
<dbReference type="OrthoDB" id="975664at2"/>
<dbReference type="Proteomes" id="UP000192903">
    <property type="component" value="Unassembled WGS sequence"/>
</dbReference>
<sequence length="477" mass="52728">MAFDPTLKHPLYEAFCPSWRLMRDCMDGEDAIKQRGEVYLPMKSGTRAIENPENRQRAYDAYKLRAEFPELVAPTVRGSTGTILDKPAVIELPAAMEGLKEKATRDGLTLDALHRRIALELLITGRYGLLPGISPSGDPYLAGYIAESVVNWDSESGGEPDYAVLDESGIVLNRETNEWEERCQYRQCLMDAGRYVSRVWTQTASGWVSSDDVFALDRRQRPLTEFPFVFINANDLSATPDDVPLYGLGKISVRIYRLDADYVFALHMTSEPTPWANGFSDPAEAVRNGQAPTTLGSSKLWLLPEGAQAGYLEFTGPGLEAQKTAIQDSLARAVMFGAQIIADTSKTAESGEAKKTRLGNQTSTLKTIAINSAAGLEKALKNLAKWIGEDPNKVKVTPNLDFFDRTLTAQEITAIVTGWQSGAYSWRSAFDRLQKGGIIPDDRTPEEELDLIDQDEFDRDGSEERAALNLPTKQSAE</sequence>
<feature type="region of interest" description="Disordered" evidence="1">
    <location>
        <begin position="452"/>
        <end position="477"/>
    </location>
</feature>
<accession>A0A1X7G8E9</accession>
<evidence type="ECO:0000313" key="4">
    <source>
        <dbReference type="Proteomes" id="UP000192903"/>
    </source>
</evidence>
<keyword evidence="4" id="KW-1185">Reference proteome</keyword>